<evidence type="ECO:0000256" key="1">
    <source>
        <dbReference type="ARBA" id="ARBA00001933"/>
    </source>
</evidence>
<dbReference type="GeneID" id="5234787"/>
<dbReference type="GO" id="GO:0034276">
    <property type="term" value="P:kynurenic acid biosynthetic process"/>
    <property type="evidence" value="ECO:0007669"/>
    <property type="project" value="EnsemblFungi"/>
</dbReference>
<dbReference type="OrthoDB" id="2414662at2759"/>
<dbReference type="FunCoup" id="A5DTP5">
    <property type="interactions" value="411"/>
</dbReference>
<protein>
    <recommendedName>
        <fullName evidence="6">Aminotransferase class I/classII large domain-containing protein</fullName>
    </recommendedName>
</protein>
<dbReference type="FunFam" id="3.40.640.10:FF:000024">
    <property type="entry name" value="Kynurenine--oxoglutarate transaminase 3"/>
    <property type="match status" value="1"/>
</dbReference>
<evidence type="ECO:0000313" key="8">
    <source>
        <dbReference type="Proteomes" id="UP000001996"/>
    </source>
</evidence>
<keyword evidence="4" id="KW-0808">Transferase</keyword>
<dbReference type="OMA" id="PRDFKLC"/>
<gene>
    <name evidence="7" type="ORF">LELG_00731</name>
</gene>
<dbReference type="KEGG" id="lel:PVL30_000706"/>
<dbReference type="STRING" id="379508.A5DTP5"/>
<organism evidence="7 8">
    <name type="scientific">Lodderomyces elongisporus (strain ATCC 11503 / CBS 2605 / JCM 1781 / NBRC 1676 / NRRL YB-4239)</name>
    <name type="common">Yeast</name>
    <name type="synonym">Saccharomyces elongisporus</name>
    <dbReference type="NCBI Taxonomy" id="379508"/>
    <lineage>
        <taxon>Eukaryota</taxon>
        <taxon>Fungi</taxon>
        <taxon>Dikarya</taxon>
        <taxon>Ascomycota</taxon>
        <taxon>Saccharomycotina</taxon>
        <taxon>Pichiomycetes</taxon>
        <taxon>Debaryomycetaceae</taxon>
        <taxon>Candida/Lodderomyces clade</taxon>
        <taxon>Lodderomyces</taxon>
    </lineage>
</organism>
<dbReference type="InterPro" id="IPR015424">
    <property type="entry name" value="PyrdxlP-dep_Trfase"/>
</dbReference>
<dbReference type="Gene3D" id="3.90.1150.10">
    <property type="entry name" value="Aspartate Aminotransferase, domain 1"/>
    <property type="match status" value="1"/>
</dbReference>
<dbReference type="PANTHER" id="PTHR43807:SF20">
    <property type="entry name" value="FI04487P"/>
    <property type="match status" value="1"/>
</dbReference>
<name>A5DTP5_LODEL</name>
<keyword evidence="8" id="KW-1185">Reference proteome</keyword>
<sequence length="459" mass="51850">MLKRLASLPLKFKRSYSASMTTSSSSSKDPAALHNPYFNLKPGQKDIWSLINETAATAQAEHPDRKIINLGQGFFSYSPPGFAIEAVDEALNLAQFNQYAPARGNPNLLKQVAQHYSRSYGREVPIDEVQITTGANEGMFAVFFGFLTPGDEVIVFEPFFDQYIPNIEMTGAKVKYVEIKYPKKLNNQTVTGDDWEIDWEGLELSINEKTKMIVINTPHNPIGKVFTKQELHRIGELVIKHNLILVSDEVYENLYYSVEFPRPATLESLPELKDRTLTVGSAGKSFAATGWRVGYIQGPASLIKYVAAAHTRICFSTPAPLQQAVAQAFSQVVELNYFEKVRQDYTEKYELFTKVFDDLGLPYTIAQGGYFLLVNLSKVKIPKDYEFPEDILSRNALDFKLAYWLIKEIGVVSIPPTEFLTEQHRPGNALENCVRFAVCKDDEILQEAVEKLKKLKDFL</sequence>
<dbReference type="EMBL" id="CH981524">
    <property type="protein sequence ID" value="EDK42553.1"/>
    <property type="molecule type" value="Genomic_DNA"/>
</dbReference>
<dbReference type="GO" id="GO:0005739">
    <property type="term" value="C:mitochondrion"/>
    <property type="evidence" value="ECO:0007669"/>
    <property type="project" value="EnsemblFungi"/>
</dbReference>
<dbReference type="AlphaFoldDB" id="A5DTP5"/>
<comment type="similarity">
    <text evidence="2">Belongs to the class-I pyridoxal-phosphate-dependent aminotransferase family.</text>
</comment>
<dbReference type="VEuPathDB" id="FungiDB:LELG_00731"/>
<proteinExistence type="inferred from homology"/>
<dbReference type="InterPro" id="IPR051326">
    <property type="entry name" value="Kynurenine-oxoglutarate_AT"/>
</dbReference>
<dbReference type="InParanoid" id="A5DTP5"/>
<dbReference type="PANTHER" id="PTHR43807">
    <property type="entry name" value="FI04487P"/>
    <property type="match status" value="1"/>
</dbReference>
<dbReference type="HOGENOM" id="CLU_017584_4_0_1"/>
<evidence type="ECO:0000313" key="7">
    <source>
        <dbReference type="EMBL" id="EDK42553.1"/>
    </source>
</evidence>
<dbReference type="InterPro" id="IPR004839">
    <property type="entry name" value="Aminotransferase_I/II_large"/>
</dbReference>
<dbReference type="Proteomes" id="UP000001996">
    <property type="component" value="Unassembled WGS sequence"/>
</dbReference>
<evidence type="ECO:0000256" key="4">
    <source>
        <dbReference type="ARBA" id="ARBA00022679"/>
    </source>
</evidence>
<accession>A5DTP5</accession>
<evidence type="ECO:0000256" key="5">
    <source>
        <dbReference type="ARBA" id="ARBA00022898"/>
    </source>
</evidence>
<dbReference type="PROSITE" id="PS00105">
    <property type="entry name" value="AA_TRANSFER_CLASS_1"/>
    <property type="match status" value="1"/>
</dbReference>
<dbReference type="SUPFAM" id="SSF53383">
    <property type="entry name" value="PLP-dependent transferases"/>
    <property type="match status" value="1"/>
</dbReference>
<evidence type="ECO:0000259" key="6">
    <source>
        <dbReference type="Pfam" id="PF00155"/>
    </source>
</evidence>
<dbReference type="eggNOG" id="KOG0257">
    <property type="taxonomic scope" value="Eukaryota"/>
</dbReference>
<reference evidence="7 8" key="1">
    <citation type="journal article" date="2009" name="Nature">
        <title>Evolution of pathogenicity and sexual reproduction in eight Candida genomes.</title>
        <authorList>
            <person name="Butler G."/>
            <person name="Rasmussen M.D."/>
            <person name="Lin M.F."/>
            <person name="Santos M.A."/>
            <person name="Sakthikumar S."/>
            <person name="Munro C.A."/>
            <person name="Rheinbay E."/>
            <person name="Grabherr M."/>
            <person name="Forche A."/>
            <person name="Reedy J.L."/>
            <person name="Agrafioti I."/>
            <person name="Arnaud M.B."/>
            <person name="Bates S."/>
            <person name="Brown A.J."/>
            <person name="Brunke S."/>
            <person name="Costanzo M.C."/>
            <person name="Fitzpatrick D.A."/>
            <person name="de Groot P.W."/>
            <person name="Harris D."/>
            <person name="Hoyer L.L."/>
            <person name="Hube B."/>
            <person name="Klis F.M."/>
            <person name="Kodira C."/>
            <person name="Lennard N."/>
            <person name="Logue M.E."/>
            <person name="Martin R."/>
            <person name="Neiman A.M."/>
            <person name="Nikolaou E."/>
            <person name="Quail M.A."/>
            <person name="Quinn J."/>
            <person name="Santos M.C."/>
            <person name="Schmitzberger F.F."/>
            <person name="Sherlock G."/>
            <person name="Shah P."/>
            <person name="Silverstein K.A."/>
            <person name="Skrzypek M.S."/>
            <person name="Soll D."/>
            <person name="Staggs R."/>
            <person name="Stansfield I."/>
            <person name="Stumpf M.P."/>
            <person name="Sudbery P.E."/>
            <person name="Srikantha T."/>
            <person name="Zeng Q."/>
            <person name="Berman J."/>
            <person name="Berriman M."/>
            <person name="Heitman J."/>
            <person name="Gow N.A."/>
            <person name="Lorenz M.C."/>
            <person name="Birren B.W."/>
            <person name="Kellis M."/>
            <person name="Cuomo C.A."/>
        </authorList>
    </citation>
    <scope>NUCLEOTIDE SEQUENCE [LARGE SCALE GENOMIC DNA]</scope>
    <source>
        <strain evidence="8">ATCC 11503 / BCRC 21390 / CBS 2605 / JCM 1781 / NBRC 1676 / NRRL YB-4239</strain>
    </source>
</reference>
<dbReference type="GO" id="GO:0047536">
    <property type="term" value="F:2-aminoadipate transaminase activity"/>
    <property type="evidence" value="ECO:0007669"/>
    <property type="project" value="EnsemblFungi"/>
</dbReference>
<dbReference type="CDD" id="cd00609">
    <property type="entry name" value="AAT_like"/>
    <property type="match status" value="1"/>
</dbReference>
<feature type="domain" description="Aminotransferase class I/classII large" evidence="6">
    <location>
        <begin position="66"/>
        <end position="452"/>
    </location>
</feature>
<comment type="cofactor">
    <cofactor evidence="1">
        <name>pyridoxal 5'-phosphate</name>
        <dbReference type="ChEBI" id="CHEBI:597326"/>
    </cofactor>
</comment>
<dbReference type="InterPro" id="IPR015422">
    <property type="entry name" value="PyrdxlP-dep_Trfase_small"/>
</dbReference>
<keyword evidence="3" id="KW-0032">Aminotransferase</keyword>
<dbReference type="InterPro" id="IPR015421">
    <property type="entry name" value="PyrdxlP-dep_Trfase_major"/>
</dbReference>
<dbReference type="GO" id="GO:0030170">
    <property type="term" value="F:pyridoxal phosphate binding"/>
    <property type="evidence" value="ECO:0007669"/>
    <property type="project" value="InterPro"/>
</dbReference>
<dbReference type="GO" id="GO:0016212">
    <property type="term" value="F:kynurenine-oxoglutarate transaminase activity"/>
    <property type="evidence" value="ECO:0007669"/>
    <property type="project" value="EnsemblFungi"/>
</dbReference>
<keyword evidence="5" id="KW-0663">Pyridoxal phosphate</keyword>
<evidence type="ECO:0000256" key="2">
    <source>
        <dbReference type="ARBA" id="ARBA00007441"/>
    </source>
</evidence>
<dbReference type="InterPro" id="IPR004838">
    <property type="entry name" value="NHTrfase_class1_PyrdxlP-BS"/>
</dbReference>
<dbReference type="Gene3D" id="3.40.640.10">
    <property type="entry name" value="Type I PLP-dependent aspartate aminotransferase-like (Major domain)"/>
    <property type="match status" value="1"/>
</dbReference>
<dbReference type="Pfam" id="PF00155">
    <property type="entry name" value="Aminotran_1_2"/>
    <property type="match status" value="1"/>
</dbReference>
<evidence type="ECO:0000256" key="3">
    <source>
        <dbReference type="ARBA" id="ARBA00022576"/>
    </source>
</evidence>